<dbReference type="AlphaFoldDB" id="A0AAN4VZ95"/>
<evidence type="ECO:0000259" key="2">
    <source>
        <dbReference type="Pfam" id="PF08245"/>
    </source>
</evidence>
<evidence type="ECO:0000313" key="4">
    <source>
        <dbReference type="Proteomes" id="UP001310022"/>
    </source>
</evidence>
<dbReference type="InterPro" id="IPR000713">
    <property type="entry name" value="Mur_ligase_N"/>
</dbReference>
<organism evidence="3 4">
    <name type="scientific">Persicobacter diffluens</name>
    <dbReference type="NCBI Taxonomy" id="981"/>
    <lineage>
        <taxon>Bacteria</taxon>
        <taxon>Pseudomonadati</taxon>
        <taxon>Bacteroidota</taxon>
        <taxon>Cytophagia</taxon>
        <taxon>Cytophagales</taxon>
        <taxon>Persicobacteraceae</taxon>
        <taxon>Persicobacter</taxon>
    </lineage>
</organism>
<comment type="caution">
    <text evidence="3">The sequence shown here is derived from an EMBL/GenBank/DDBJ whole genome shotgun (WGS) entry which is preliminary data.</text>
</comment>
<accession>A0AAN4VZ95</accession>
<dbReference type="InterPro" id="IPR050061">
    <property type="entry name" value="MurCDEF_pg_biosynth"/>
</dbReference>
<dbReference type="InterPro" id="IPR013221">
    <property type="entry name" value="Mur_ligase_cen"/>
</dbReference>
<feature type="domain" description="Mur ligase central" evidence="2">
    <location>
        <begin position="114"/>
        <end position="288"/>
    </location>
</feature>
<dbReference type="Proteomes" id="UP001310022">
    <property type="component" value="Unassembled WGS sequence"/>
</dbReference>
<sequence>MTNHNSLKIHLIAVGGAIMHNLAIALKRAGHQVTGSDDEIFDPAKSALETEGLLPEHNGWNPENIHAELDAIILGMHAREDNPELAKAQELGLKIYSFPEFIFEQSKNKQRVVIAGSHGKTSITAMVMHVLNFQQKEFDYLVGSKVKGFDLSVQLSDAPVIIIEGDEYLNSTLDRVPKFLKYHHHIALISGIAWDHFNVFPTYEGYVQLFHDLADQSPKAGSLIYNEKDPEVKKIGKTKRTDVNSIPYKTHPYTVENGQTFLKTDNGKVAVNIIGEHNMENLAGAKAICKQLGITDAQFYEAMATFESANKRLTPLKTTPEAMVYQDFAHSPSKVMATTKAVAEQFKDRNTQVLLELHTFSSLNKDFLPQYAGALDSAKQPIILVNEQVLQHKGLPAISEEEIKAAFKKDDIQYVRNAEELKAAFSGLAKEGNLLIMTSGNLAGVPIMELADDWTK</sequence>
<dbReference type="SUPFAM" id="SSF53244">
    <property type="entry name" value="MurD-like peptide ligases, peptide-binding domain"/>
    <property type="match status" value="1"/>
</dbReference>
<keyword evidence="4" id="KW-1185">Reference proteome</keyword>
<evidence type="ECO:0000259" key="1">
    <source>
        <dbReference type="Pfam" id="PF01225"/>
    </source>
</evidence>
<dbReference type="SUPFAM" id="SSF51984">
    <property type="entry name" value="MurCD N-terminal domain"/>
    <property type="match status" value="1"/>
</dbReference>
<dbReference type="Gene3D" id="3.90.190.20">
    <property type="entry name" value="Mur ligase, C-terminal domain"/>
    <property type="match status" value="1"/>
</dbReference>
<dbReference type="Gene3D" id="3.40.1190.10">
    <property type="entry name" value="Mur-like, catalytic domain"/>
    <property type="match status" value="1"/>
</dbReference>
<dbReference type="Pfam" id="PF08245">
    <property type="entry name" value="Mur_ligase_M"/>
    <property type="match status" value="1"/>
</dbReference>
<proteinExistence type="predicted"/>
<dbReference type="InterPro" id="IPR036615">
    <property type="entry name" value="Mur_ligase_C_dom_sf"/>
</dbReference>
<dbReference type="PANTHER" id="PTHR43445:SF5">
    <property type="entry name" value="UDP-N-ACETYLMURAMATE--L-ALANYL-GAMMA-D-GLUTAMYL-MESO-2,6-DIAMINOHEPTANDIOATE LIGASE"/>
    <property type="match status" value="1"/>
</dbReference>
<protein>
    <submittedName>
        <fullName evidence="3">Peptidoglycan synthetase</fullName>
    </submittedName>
</protein>
<dbReference type="RefSeq" id="WP_338236987.1">
    <property type="nucleotide sequence ID" value="NZ_BQKE01000001.1"/>
</dbReference>
<feature type="domain" description="Mur ligase N-terminal catalytic" evidence="1">
    <location>
        <begin position="8"/>
        <end position="104"/>
    </location>
</feature>
<evidence type="ECO:0000313" key="3">
    <source>
        <dbReference type="EMBL" id="GJM61442.1"/>
    </source>
</evidence>
<dbReference type="SUPFAM" id="SSF53623">
    <property type="entry name" value="MurD-like peptide ligases, catalytic domain"/>
    <property type="match status" value="1"/>
</dbReference>
<dbReference type="Pfam" id="PF01225">
    <property type="entry name" value="Mur_ligase"/>
    <property type="match status" value="1"/>
</dbReference>
<dbReference type="PANTHER" id="PTHR43445">
    <property type="entry name" value="UDP-N-ACETYLMURAMATE--L-ALANINE LIGASE-RELATED"/>
    <property type="match status" value="1"/>
</dbReference>
<name>A0AAN4VZ95_9BACT</name>
<dbReference type="EMBL" id="BQKE01000001">
    <property type="protein sequence ID" value="GJM61442.1"/>
    <property type="molecule type" value="Genomic_DNA"/>
</dbReference>
<dbReference type="GO" id="GO:0016881">
    <property type="term" value="F:acid-amino acid ligase activity"/>
    <property type="evidence" value="ECO:0007669"/>
    <property type="project" value="InterPro"/>
</dbReference>
<dbReference type="InterPro" id="IPR036565">
    <property type="entry name" value="Mur-like_cat_sf"/>
</dbReference>
<dbReference type="GO" id="GO:0005524">
    <property type="term" value="F:ATP binding"/>
    <property type="evidence" value="ECO:0007669"/>
    <property type="project" value="InterPro"/>
</dbReference>
<reference evidence="3 4" key="1">
    <citation type="submission" date="2021-12" db="EMBL/GenBank/DDBJ databases">
        <title>Genome sequencing of bacteria with rrn-lacking chromosome and rrn-plasmid.</title>
        <authorList>
            <person name="Anda M."/>
            <person name="Iwasaki W."/>
        </authorList>
    </citation>
    <scope>NUCLEOTIDE SEQUENCE [LARGE SCALE GENOMIC DNA]</scope>
    <source>
        <strain evidence="3 4">NBRC 15940</strain>
    </source>
</reference>
<gene>
    <name evidence="3" type="ORF">PEDI_19940</name>
</gene>
<dbReference type="Gene3D" id="3.40.50.720">
    <property type="entry name" value="NAD(P)-binding Rossmann-like Domain"/>
    <property type="match status" value="1"/>
</dbReference>